<sequence length="91" mass="10385">MPFGINTASEVFQQAMERLFEGFPCAIIVNDILIWGSTMEEHDANLRKILERARQIGLKLNLSKCKFRAKSVSFVGHRFTEDGLKPDTEKN</sequence>
<dbReference type="PANTHER" id="PTHR37984">
    <property type="entry name" value="PROTEIN CBG26694"/>
    <property type="match status" value="1"/>
</dbReference>
<name>A0AAN9B0T0_9CAEN</name>
<organism evidence="2 3">
    <name type="scientific">Littorina saxatilis</name>
    <dbReference type="NCBI Taxonomy" id="31220"/>
    <lineage>
        <taxon>Eukaryota</taxon>
        <taxon>Metazoa</taxon>
        <taxon>Spiralia</taxon>
        <taxon>Lophotrochozoa</taxon>
        <taxon>Mollusca</taxon>
        <taxon>Gastropoda</taxon>
        <taxon>Caenogastropoda</taxon>
        <taxon>Littorinimorpha</taxon>
        <taxon>Littorinoidea</taxon>
        <taxon>Littorinidae</taxon>
        <taxon>Littorina</taxon>
    </lineage>
</organism>
<comment type="caution">
    <text evidence="2">The sequence shown here is derived from an EMBL/GenBank/DDBJ whole genome shotgun (WGS) entry which is preliminary data.</text>
</comment>
<dbReference type="InterPro" id="IPR043502">
    <property type="entry name" value="DNA/RNA_pol_sf"/>
</dbReference>
<reference evidence="2 3" key="1">
    <citation type="submission" date="2024-02" db="EMBL/GenBank/DDBJ databases">
        <title>Chromosome-scale genome assembly of the rough periwinkle Littorina saxatilis.</title>
        <authorList>
            <person name="De Jode A."/>
            <person name="Faria R."/>
            <person name="Formenti G."/>
            <person name="Sims Y."/>
            <person name="Smith T.P."/>
            <person name="Tracey A."/>
            <person name="Wood J.M.D."/>
            <person name="Zagrodzka Z.B."/>
            <person name="Johannesson K."/>
            <person name="Butlin R.K."/>
            <person name="Leder E.H."/>
        </authorList>
    </citation>
    <scope>NUCLEOTIDE SEQUENCE [LARGE SCALE GENOMIC DNA]</scope>
    <source>
        <strain evidence="2">Snail1</strain>
        <tissue evidence="2">Muscle</tissue>
    </source>
</reference>
<dbReference type="AlphaFoldDB" id="A0AAN9B0T0"/>
<dbReference type="Pfam" id="PF00078">
    <property type="entry name" value="RVT_1"/>
    <property type="match status" value="1"/>
</dbReference>
<evidence type="ECO:0000259" key="1">
    <source>
        <dbReference type="Pfam" id="PF00078"/>
    </source>
</evidence>
<dbReference type="EMBL" id="JBAMIC010000014">
    <property type="protein sequence ID" value="KAK7096599.1"/>
    <property type="molecule type" value="Genomic_DNA"/>
</dbReference>
<gene>
    <name evidence="2" type="ORF">V1264_005876</name>
</gene>
<keyword evidence="3" id="KW-1185">Reference proteome</keyword>
<accession>A0AAN9B0T0</accession>
<dbReference type="FunFam" id="3.30.70.270:FF:000003">
    <property type="entry name" value="Transposon Ty3-G Gag-Pol polyprotein"/>
    <property type="match status" value="1"/>
</dbReference>
<dbReference type="Proteomes" id="UP001374579">
    <property type="component" value="Unassembled WGS sequence"/>
</dbReference>
<proteinExistence type="predicted"/>
<feature type="domain" description="Reverse transcriptase" evidence="1">
    <location>
        <begin position="1"/>
        <end position="78"/>
    </location>
</feature>
<dbReference type="SUPFAM" id="SSF56672">
    <property type="entry name" value="DNA/RNA polymerases"/>
    <property type="match status" value="1"/>
</dbReference>
<protein>
    <recommendedName>
        <fullName evidence="1">Reverse transcriptase domain-containing protein</fullName>
    </recommendedName>
</protein>
<dbReference type="InterPro" id="IPR000477">
    <property type="entry name" value="RT_dom"/>
</dbReference>
<dbReference type="Gene3D" id="3.30.70.270">
    <property type="match status" value="1"/>
</dbReference>
<evidence type="ECO:0000313" key="2">
    <source>
        <dbReference type="EMBL" id="KAK7096599.1"/>
    </source>
</evidence>
<dbReference type="InterPro" id="IPR043128">
    <property type="entry name" value="Rev_trsase/Diguanyl_cyclase"/>
</dbReference>
<evidence type="ECO:0000313" key="3">
    <source>
        <dbReference type="Proteomes" id="UP001374579"/>
    </source>
</evidence>
<dbReference type="PANTHER" id="PTHR37984:SF5">
    <property type="entry name" value="PROTEIN NYNRIN-LIKE"/>
    <property type="match status" value="1"/>
</dbReference>
<dbReference type="InterPro" id="IPR050951">
    <property type="entry name" value="Retrovirus_Pol_polyprotein"/>
</dbReference>